<dbReference type="GO" id="GO:0004497">
    <property type="term" value="F:monooxygenase activity"/>
    <property type="evidence" value="ECO:0007669"/>
    <property type="project" value="UniProtKB-KW"/>
</dbReference>
<dbReference type="RefSeq" id="XP_016988343.1">
    <property type="nucleotide sequence ID" value="XM_017132854.1"/>
</dbReference>
<evidence type="ECO:0000256" key="12">
    <source>
        <dbReference type="ARBA" id="ARBA00023033"/>
    </source>
</evidence>
<comment type="subcellular location">
    <subcellularLocation>
        <location evidence="4">Endoplasmic reticulum membrane</location>
        <topology evidence="4">Peripheral membrane protein</topology>
    </subcellularLocation>
    <subcellularLocation>
        <location evidence="3">Microsome membrane</location>
        <topology evidence="3">Peripheral membrane protein</topology>
    </subcellularLocation>
</comment>
<evidence type="ECO:0000256" key="1">
    <source>
        <dbReference type="ARBA" id="ARBA00001971"/>
    </source>
</evidence>
<feature type="binding site" description="axial binding residue" evidence="14">
    <location>
        <position position="449"/>
    </location>
    <ligand>
        <name>heme</name>
        <dbReference type="ChEBI" id="CHEBI:30413"/>
    </ligand>
    <ligandPart>
        <name>Fe</name>
        <dbReference type="ChEBI" id="CHEBI:18248"/>
    </ligandPart>
</feature>
<evidence type="ECO:0000256" key="9">
    <source>
        <dbReference type="ARBA" id="ARBA00022848"/>
    </source>
</evidence>
<dbReference type="PROSITE" id="PS00086">
    <property type="entry name" value="CYTOCHROME_P450"/>
    <property type="match status" value="1"/>
</dbReference>
<evidence type="ECO:0000256" key="5">
    <source>
        <dbReference type="ARBA" id="ARBA00010617"/>
    </source>
</evidence>
<dbReference type="Proteomes" id="UP001652680">
    <property type="component" value="Unassembled WGS sequence"/>
</dbReference>
<dbReference type="GO" id="GO:0005506">
    <property type="term" value="F:iron ion binding"/>
    <property type="evidence" value="ECO:0007669"/>
    <property type="project" value="InterPro"/>
</dbReference>
<dbReference type="InterPro" id="IPR036396">
    <property type="entry name" value="Cyt_P450_sf"/>
</dbReference>
<evidence type="ECO:0000256" key="15">
    <source>
        <dbReference type="RuleBase" id="RU000461"/>
    </source>
</evidence>
<dbReference type="GO" id="GO:0016705">
    <property type="term" value="F:oxidoreductase activity, acting on paired donors, with incorporation or reduction of molecular oxygen"/>
    <property type="evidence" value="ECO:0007669"/>
    <property type="project" value="InterPro"/>
</dbReference>
<evidence type="ECO:0000313" key="16">
    <source>
        <dbReference type="EnsemblMetazoa" id="XP_016988343.1"/>
    </source>
</evidence>
<dbReference type="SUPFAM" id="SSF48264">
    <property type="entry name" value="Cytochrome P450"/>
    <property type="match status" value="1"/>
</dbReference>
<reference evidence="18" key="2">
    <citation type="submission" date="2025-04" db="UniProtKB">
        <authorList>
            <consortium name="RefSeq"/>
        </authorList>
    </citation>
    <scope>IDENTIFICATION</scope>
</reference>
<dbReference type="InterPro" id="IPR001128">
    <property type="entry name" value="Cyt_P450"/>
</dbReference>
<evidence type="ECO:0000256" key="8">
    <source>
        <dbReference type="ARBA" id="ARBA00022824"/>
    </source>
</evidence>
<keyword evidence="12 15" id="KW-0503">Monooxygenase</keyword>
<proteinExistence type="inferred from homology"/>
<dbReference type="PANTHER" id="PTHR24292">
    <property type="entry name" value="CYTOCHROME P450"/>
    <property type="match status" value="1"/>
</dbReference>
<dbReference type="EnsemblMetazoa" id="XM_017132854.1">
    <property type="protein sequence ID" value="XP_016988343.1"/>
    <property type="gene ID" value="LOC108050938"/>
</dbReference>
<dbReference type="Pfam" id="PF00067">
    <property type="entry name" value="p450"/>
    <property type="match status" value="1"/>
</dbReference>
<evidence type="ECO:0000256" key="6">
    <source>
        <dbReference type="ARBA" id="ARBA00022617"/>
    </source>
</evidence>
<keyword evidence="9" id="KW-0492">Microsome</keyword>
<keyword evidence="11 14" id="KW-0408">Iron</keyword>
<accession>A0A6P4FLM7</accession>
<gene>
    <name evidence="18" type="primary">LOC108050938</name>
    <name evidence="16" type="synonym">108050938</name>
</gene>
<dbReference type="GO" id="GO:0005789">
    <property type="term" value="C:endoplasmic reticulum membrane"/>
    <property type="evidence" value="ECO:0007669"/>
    <property type="project" value="UniProtKB-SubCell"/>
</dbReference>
<evidence type="ECO:0000256" key="7">
    <source>
        <dbReference type="ARBA" id="ARBA00022723"/>
    </source>
</evidence>
<reference evidence="16" key="3">
    <citation type="submission" date="2025-05" db="UniProtKB">
        <authorList>
            <consortium name="EnsemblMetazoa"/>
        </authorList>
    </citation>
    <scope>IDENTIFICATION</scope>
</reference>
<reference evidence="17" key="1">
    <citation type="journal article" date="2021" name="Elife">
        <title>Highly contiguous assemblies of 101 drosophilid genomes.</title>
        <authorList>
            <person name="Kim B.Y."/>
            <person name="Wang J.R."/>
            <person name="Miller D.E."/>
            <person name="Barmina O."/>
            <person name="Delaney E."/>
            <person name="Thompson A."/>
            <person name="Comeault A.A."/>
            <person name="Peede D."/>
            <person name="D'Agostino E.R."/>
            <person name="Pelaez J."/>
            <person name="Aguilar J.M."/>
            <person name="Haji D."/>
            <person name="Matsunaga T."/>
            <person name="Armstrong E.E."/>
            <person name="Zych M."/>
            <person name="Ogawa Y."/>
            <person name="Stamenkovic-Radak M."/>
            <person name="Jelic M."/>
            <person name="Veselinovic M.S."/>
            <person name="Tanaskovic M."/>
            <person name="Eric P."/>
            <person name="Gao J.J."/>
            <person name="Katoh T.K."/>
            <person name="Toda M.J."/>
            <person name="Watabe H."/>
            <person name="Watada M."/>
            <person name="Davis J.S."/>
            <person name="Moyle L.C."/>
            <person name="Manoli G."/>
            <person name="Bertolini E."/>
            <person name="Kostal V."/>
            <person name="Hawley R.S."/>
            <person name="Takahashi A."/>
            <person name="Jones C.D."/>
            <person name="Price D.K."/>
            <person name="Whiteman N."/>
            <person name="Kopp A."/>
            <person name="Matute D.R."/>
            <person name="Petrov D.A."/>
        </authorList>
    </citation>
    <scope>NUCLEOTIDE SEQUENCE [LARGE SCALE GENOMIC DNA]</scope>
</reference>
<dbReference type="InterPro" id="IPR002401">
    <property type="entry name" value="Cyt_P450_E_grp-I"/>
</dbReference>
<dbReference type="AlphaFoldDB" id="A0A6P4FLM7"/>
<evidence type="ECO:0000313" key="18">
    <source>
        <dbReference type="RefSeq" id="XP_016988343.1"/>
    </source>
</evidence>
<keyword evidence="7 14" id="KW-0479">Metal-binding</keyword>
<keyword evidence="8" id="KW-0256">Endoplasmic reticulum</keyword>
<dbReference type="InterPro" id="IPR050476">
    <property type="entry name" value="Insect_CytP450_Detox"/>
</dbReference>
<evidence type="ECO:0000256" key="14">
    <source>
        <dbReference type="PIRSR" id="PIRSR602401-1"/>
    </source>
</evidence>
<evidence type="ECO:0000256" key="13">
    <source>
        <dbReference type="ARBA" id="ARBA00023136"/>
    </source>
</evidence>
<evidence type="ECO:0000256" key="3">
    <source>
        <dbReference type="ARBA" id="ARBA00004174"/>
    </source>
</evidence>
<protein>
    <submittedName>
        <fullName evidence="18">Cytochrome P450 9b2</fullName>
    </submittedName>
</protein>
<dbReference type="PRINTS" id="PR00463">
    <property type="entry name" value="EP450I"/>
</dbReference>
<dbReference type="PANTHER" id="PTHR24292:SF54">
    <property type="entry name" value="CYP9F3-RELATED"/>
    <property type="match status" value="1"/>
</dbReference>
<dbReference type="GeneID" id="108050938"/>
<dbReference type="OMA" id="MVPYTYL"/>
<evidence type="ECO:0000256" key="2">
    <source>
        <dbReference type="ARBA" id="ARBA00003690"/>
    </source>
</evidence>
<evidence type="ECO:0000256" key="10">
    <source>
        <dbReference type="ARBA" id="ARBA00023002"/>
    </source>
</evidence>
<keyword evidence="17" id="KW-1185">Reference proteome</keyword>
<comment type="function">
    <text evidence="2">May be involved in the metabolism of insect hormones and in the breakdown of synthetic insecticides.</text>
</comment>
<dbReference type="GO" id="GO:0020037">
    <property type="term" value="F:heme binding"/>
    <property type="evidence" value="ECO:0007669"/>
    <property type="project" value="InterPro"/>
</dbReference>
<dbReference type="Gene3D" id="1.10.630.10">
    <property type="entry name" value="Cytochrome P450"/>
    <property type="match status" value="1"/>
</dbReference>
<dbReference type="FunFam" id="1.10.630.10:FF:000042">
    <property type="entry name" value="Cytochrome P450"/>
    <property type="match status" value="1"/>
</dbReference>
<dbReference type="InterPro" id="IPR017972">
    <property type="entry name" value="Cyt_P450_CS"/>
</dbReference>
<dbReference type="OrthoDB" id="2789670at2759"/>
<dbReference type="CDD" id="cd11056">
    <property type="entry name" value="CYP6-like"/>
    <property type="match status" value="1"/>
</dbReference>
<keyword evidence="6 14" id="KW-0349">Heme</keyword>
<dbReference type="PRINTS" id="PR00385">
    <property type="entry name" value="P450"/>
</dbReference>
<sequence>MALLEICLALLGIGLLLYKWSTSTFKTFEERNLYFEKPYPFVGNMAASAMQKASFQKQLSEFYIRTRQHKIVGLFNLRTPMIQLNDPELIKKICVKDFDHFPNHQLFITTNERLINDMLSVMRDQRWKHMRNTLTPVFTAAKMRNIFTLMNDSFAECLQHLDTPTGTSAGGKGFEVDMKVLCNKLSNDIIATTAFGLKVNSFDNPENEFYEIGQSLVFSRGLQFFKFMMASLVPKLFNLFGVTIFDSSKVEYFVRLVVDAIRYREKNNITRPDMIQLLMEAKKESEDKWTDDEIVAQCFIFFFAAFENNSNLICTTTYELLHNPDIQERLYEEVKEAQEALKGGSLTYDAVQKMTYMDMVISESLRKWTLAAATDRLCSKDYTLTDEDGNKVFDFKVGDRINIPISGLHMDDRYFPEPRKFDPERFSDERKNELVPYTYLPFGVGPRNCIGNRYALMQVKGMLYNLLLHYKIEASPRTTKDLWGSARGFNFTPRSGFWMNLVPRK</sequence>
<name>A0A6P4FLM7_DRORH</name>
<keyword evidence="13" id="KW-0472">Membrane</keyword>
<comment type="similarity">
    <text evidence="5 15">Belongs to the cytochrome P450 family.</text>
</comment>
<evidence type="ECO:0000313" key="17">
    <source>
        <dbReference type="Proteomes" id="UP001652680"/>
    </source>
</evidence>
<evidence type="ECO:0000256" key="11">
    <source>
        <dbReference type="ARBA" id="ARBA00023004"/>
    </source>
</evidence>
<keyword evidence="10 15" id="KW-0560">Oxidoreductase</keyword>
<comment type="cofactor">
    <cofactor evidence="1 14">
        <name>heme</name>
        <dbReference type="ChEBI" id="CHEBI:30413"/>
    </cofactor>
</comment>
<organism evidence="18">
    <name type="scientific">Drosophila rhopaloa</name>
    <name type="common">Fruit fly</name>
    <dbReference type="NCBI Taxonomy" id="1041015"/>
    <lineage>
        <taxon>Eukaryota</taxon>
        <taxon>Metazoa</taxon>
        <taxon>Ecdysozoa</taxon>
        <taxon>Arthropoda</taxon>
        <taxon>Hexapoda</taxon>
        <taxon>Insecta</taxon>
        <taxon>Pterygota</taxon>
        <taxon>Neoptera</taxon>
        <taxon>Endopterygota</taxon>
        <taxon>Diptera</taxon>
        <taxon>Brachycera</taxon>
        <taxon>Muscomorpha</taxon>
        <taxon>Ephydroidea</taxon>
        <taxon>Drosophilidae</taxon>
        <taxon>Drosophila</taxon>
        <taxon>Sophophora</taxon>
    </lineage>
</organism>
<evidence type="ECO:0000256" key="4">
    <source>
        <dbReference type="ARBA" id="ARBA00004406"/>
    </source>
</evidence>